<dbReference type="InterPro" id="IPR009057">
    <property type="entry name" value="Homeodomain-like_sf"/>
</dbReference>
<accession>A0A6A2ZXW4</accession>
<dbReference type="Gene3D" id="1.10.246.220">
    <property type="match status" value="1"/>
</dbReference>
<evidence type="ECO:0000256" key="1">
    <source>
        <dbReference type="ARBA" id="ARBA00004123"/>
    </source>
</evidence>
<dbReference type="PANTHER" id="PTHR21717">
    <property type="entry name" value="TELOMERIC REPEAT BINDING PROTEIN"/>
    <property type="match status" value="1"/>
</dbReference>
<dbReference type="EMBL" id="VEPZ02001061">
    <property type="protein sequence ID" value="KAE8696678.1"/>
    <property type="molecule type" value="Genomic_DNA"/>
</dbReference>
<feature type="domain" description="HTH myb-type" evidence="5">
    <location>
        <begin position="580"/>
        <end position="639"/>
    </location>
</feature>
<keyword evidence="2" id="KW-0238">DNA-binding</keyword>
<organism evidence="6 7">
    <name type="scientific">Hibiscus syriacus</name>
    <name type="common">Rose of Sharon</name>
    <dbReference type="NCBI Taxonomy" id="106335"/>
    <lineage>
        <taxon>Eukaryota</taxon>
        <taxon>Viridiplantae</taxon>
        <taxon>Streptophyta</taxon>
        <taxon>Embryophyta</taxon>
        <taxon>Tracheophyta</taxon>
        <taxon>Spermatophyta</taxon>
        <taxon>Magnoliopsida</taxon>
        <taxon>eudicotyledons</taxon>
        <taxon>Gunneridae</taxon>
        <taxon>Pentapetalae</taxon>
        <taxon>rosids</taxon>
        <taxon>malvids</taxon>
        <taxon>Malvales</taxon>
        <taxon>Malvaceae</taxon>
        <taxon>Malvoideae</taxon>
        <taxon>Hibiscus</taxon>
    </lineage>
</organism>
<keyword evidence="7" id="KW-1185">Reference proteome</keyword>
<gene>
    <name evidence="6" type="ORF">F3Y22_tig00110652pilonHSYRG00077</name>
</gene>
<reference evidence="6" key="1">
    <citation type="submission" date="2019-09" db="EMBL/GenBank/DDBJ databases">
        <title>Draft genome information of white flower Hibiscus syriacus.</title>
        <authorList>
            <person name="Kim Y.-M."/>
        </authorList>
    </citation>
    <scope>NUCLEOTIDE SEQUENCE [LARGE SCALE GENOMIC DNA]</scope>
    <source>
        <strain evidence="6">YM2019G1</strain>
    </source>
</reference>
<dbReference type="SUPFAM" id="SSF54236">
    <property type="entry name" value="Ubiquitin-like"/>
    <property type="match status" value="1"/>
</dbReference>
<dbReference type="Proteomes" id="UP000436088">
    <property type="component" value="Unassembled WGS sequence"/>
</dbReference>
<evidence type="ECO:0000256" key="3">
    <source>
        <dbReference type="ARBA" id="ARBA00023242"/>
    </source>
</evidence>
<dbReference type="OrthoDB" id="2020981at2759"/>
<evidence type="ECO:0000313" key="7">
    <source>
        <dbReference type="Proteomes" id="UP000436088"/>
    </source>
</evidence>
<evidence type="ECO:0000259" key="4">
    <source>
        <dbReference type="PROSITE" id="PS50090"/>
    </source>
</evidence>
<feature type="domain" description="Myb-like" evidence="4">
    <location>
        <begin position="580"/>
        <end position="635"/>
    </location>
</feature>
<dbReference type="InterPro" id="IPR017930">
    <property type="entry name" value="Myb_dom"/>
</dbReference>
<dbReference type="CDD" id="cd11660">
    <property type="entry name" value="SANT_TRF"/>
    <property type="match status" value="1"/>
</dbReference>
<dbReference type="PANTHER" id="PTHR21717:SF70">
    <property type="entry name" value="TELOMERE REPEAT-BINDING PROTEIN 2-RELATED"/>
    <property type="match status" value="1"/>
</dbReference>
<evidence type="ECO:0000313" key="6">
    <source>
        <dbReference type="EMBL" id="KAE8696678.1"/>
    </source>
</evidence>
<dbReference type="SUPFAM" id="SSF46689">
    <property type="entry name" value="Homeodomain-like"/>
    <property type="match status" value="1"/>
</dbReference>
<proteinExistence type="predicted"/>
<sequence length="697" mass="77358">MVLQKRLDYGFSGYQVPAIPRATRSPRKRVPFIKKVEGNQISAFDLLATVAGKLLLDKESAPASNNSWSAEAEDQLEIETNTVKEERGDGNQSLKLETSNQDSSIAEFFVSELVPQTSDPNNSSNESPSLRNGALMATSDCLERFDAQKLMNGKIKNEMGGLACNVETGPSLCGTSGDCIKPASENKVSTDEELYRTDKASIGEVTDKCPLEDALVLDVKPSALVSSDTSIQACSYGDHNPLVPFPRKWDDVNVVSRDDDEKSSPLREPFRSTPHIVDRRIRKILASKYWKVSPRSKNVIYSNYDKNLKSGYRNRSGYKRLRAGRNYPFKKRKFLYCSSELNSDGGTGSEGISDSPEKNNTKKASILYSNMHGVTKESSSLADQHKSFNSRDSNVKLRIKSFRVPEFFIEIPESATVGSLKRTVMEAVTAILGDGLCVGVLLQGKKVRDDNKTLLQTGISCDNQMDVLGFSLEPNSSHTSPLLSPGGSPLKLRHDTPLLLARNPANPGLVNRVTCDPSPEPRMPNSTNFIENYNNFVSSPTDMFDKSTTESKELVVVPAMSMETLAVDPAHQKSKQSVVAQRRIRRPFSISEVEALVQAVEKLGTGRWRDVKLRAFDNAKHRTYVDLKDKWKTLLHTVRISPQQRRGEPVPQELLDRVLNAHTHWSQQQPLPESSVVYLNSTMIASSQCDVDEKILG</sequence>
<dbReference type="PROSITE" id="PS50090">
    <property type="entry name" value="MYB_LIKE"/>
    <property type="match status" value="1"/>
</dbReference>
<dbReference type="Pfam" id="PF23603">
    <property type="entry name" value="Ubiquitin_TPR1"/>
    <property type="match status" value="1"/>
</dbReference>
<evidence type="ECO:0000256" key="2">
    <source>
        <dbReference type="ARBA" id="ARBA00023125"/>
    </source>
</evidence>
<dbReference type="GO" id="GO:0005634">
    <property type="term" value="C:nucleus"/>
    <property type="evidence" value="ECO:0007669"/>
    <property type="project" value="UniProtKB-SubCell"/>
</dbReference>
<dbReference type="InterPro" id="IPR029071">
    <property type="entry name" value="Ubiquitin-like_domsf"/>
</dbReference>
<dbReference type="PROSITE" id="PS51294">
    <property type="entry name" value="HTH_MYB"/>
    <property type="match status" value="1"/>
</dbReference>
<protein>
    <submittedName>
        <fullName evidence="6">TRF-like 2, putative isoform 2</fullName>
    </submittedName>
</protein>
<dbReference type="AlphaFoldDB" id="A0A6A2ZXW4"/>
<dbReference type="InterPro" id="IPR057625">
    <property type="entry name" value="TPR1-6-like_ubiquitin"/>
</dbReference>
<keyword evidence="3" id="KW-0539">Nucleus</keyword>
<name>A0A6A2ZXW4_HIBSY</name>
<evidence type="ECO:0000259" key="5">
    <source>
        <dbReference type="PROSITE" id="PS51294"/>
    </source>
</evidence>
<dbReference type="SMART" id="SM00717">
    <property type="entry name" value="SANT"/>
    <property type="match status" value="1"/>
</dbReference>
<comment type="caution">
    <text evidence="6">The sequence shown here is derived from an EMBL/GenBank/DDBJ whole genome shotgun (WGS) entry which is preliminary data.</text>
</comment>
<dbReference type="InterPro" id="IPR031105">
    <property type="entry name" value="TRP_plant"/>
</dbReference>
<dbReference type="GO" id="GO:0042162">
    <property type="term" value="F:telomeric DNA binding"/>
    <property type="evidence" value="ECO:0007669"/>
    <property type="project" value="UniProtKB-ARBA"/>
</dbReference>
<dbReference type="InterPro" id="IPR001005">
    <property type="entry name" value="SANT/Myb"/>
</dbReference>
<comment type="subcellular location">
    <subcellularLocation>
        <location evidence="1">Nucleus</location>
    </subcellularLocation>
</comment>